<accession>A0A833QQI7</accession>
<feature type="transmembrane region" description="Helical" evidence="2">
    <location>
        <begin position="284"/>
        <end position="306"/>
    </location>
</feature>
<feature type="transmembrane region" description="Helical" evidence="2">
    <location>
        <begin position="252"/>
        <end position="277"/>
    </location>
</feature>
<dbReference type="PANTHER" id="PTHR31045">
    <property type="entry name" value="PLAC8 FAMILY PROTEIN-RELATED"/>
    <property type="match status" value="1"/>
</dbReference>
<keyword evidence="2" id="KW-0812">Transmembrane</keyword>
<evidence type="ECO:0000313" key="3">
    <source>
        <dbReference type="EMBL" id="KAF3327414.1"/>
    </source>
</evidence>
<dbReference type="Pfam" id="PF11204">
    <property type="entry name" value="DUF2985"/>
    <property type="match status" value="1"/>
</dbReference>
<dbReference type="AlphaFoldDB" id="A0A833QQI7"/>
<feature type="transmembrane region" description="Helical" evidence="2">
    <location>
        <begin position="384"/>
        <end position="405"/>
    </location>
</feature>
<dbReference type="Pfam" id="PF04749">
    <property type="entry name" value="PLAC8"/>
    <property type="match status" value="1"/>
</dbReference>
<evidence type="ECO:0000256" key="1">
    <source>
        <dbReference type="SAM" id="MobiDB-lite"/>
    </source>
</evidence>
<dbReference type="GO" id="GO:0051762">
    <property type="term" value="P:sesquiterpene biosynthetic process"/>
    <property type="evidence" value="ECO:0007669"/>
    <property type="project" value="TreeGrafter"/>
</dbReference>
<name>A0A833QQI7_9POAL</name>
<proteinExistence type="predicted"/>
<feature type="transmembrane region" description="Helical" evidence="2">
    <location>
        <begin position="411"/>
        <end position="431"/>
    </location>
</feature>
<dbReference type="InterPro" id="IPR021369">
    <property type="entry name" value="DUF2985"/>
</dbReference>
<feature type="transmembrane region" description="Helical" evidence="2">
    <location>
        <begin position="354"/>
        <end position="372"/>
    </location>
</feature>
<dbReference type="NCBIfam" id="TIGR01571">
    <property type="entry name" value="A_thal_Cys_rich"/>
    <property type="match status" value="1"/>
</dbReference>
<keyword evidence="4" id="KW-1185">Reference proteome</keyword>
<comment type="caution">
    <text evidence="3">The sequence shown here is derived from an EMBL/GenBank/DDBJ whole genome shotgun (WGS) entry which is preliminary data.</text>
</comment>
<keyword evidence="2" id="KW-1133">Transmembrane helix</keyword>
<feature type="region of interest" description="Disordered" evidence="1">
    <location>
        <begin position="33"/>
        <end position="52"/>
    </location>
</feature>
<gene>
    <name evidence="3" type="ORF">FCM35_KLT07532</name>
</gene>
<dbReference type="EMBL" id="SWLB01000017">
    <property type="protein sequence ID" value="KAF3327414.1"/>
    <property type="molecule type" value="Genomic_DNA"/>
</dbReference>
<dbReference type="OrthoDB" id="6407410at2759"/>
<feature type="transmembrane region" description="Helical" evidence="2">
    <location>
        <begin position="157"/>
        <end position="180"/>
    </location>
</feature>
<reference evidence="3" key="1">
    <citation type="submission" date="2020-01" db="EMBL/GenBank/DDBJ databases">
        <title>Genome sequence of Kobresia littledalei, the first chromosome-level genome in the family Cyperaceae.</title>
        <authorList>
            <person name="Qu G."/>
        </authorList>
    </citation>
    <scope>NUCLEOTIDE SEQUENCE</scope>
    <source>
        <strain evidence="3">C.B.Clarke</strain>
        <tissue evidence="3">Leaf</tissue>
    </source>
</reference>
<organism evidence="3 4">
    <name type="scientific">Carex littledalei</name>
    <dbReference type="NCBI Taxonomy" id="544730"/>
    <lineage>
        <taxon>Eukaryota</taxon>
        <taxon>Viridiplantae</taxon>
        <taxon>Streptophyta</taxon>
        <taxon>Embryophyta</taxon>
        <taxon>Tracheophyta</taxon>
        <taxon>Spermatophyta</taxon>
        <taxon>Magnoliopsida</taxon>
        <taxon>Liliopsida</taxon>
        <taxon>Poales</taxon>
        <taxon>Cyperaceae</taxon>
        <taxon>Cyperoideae</taxon>
        <taxon>Cariceae</taxon>
        <taxon>Carex</taxon>
        <taxon>Carex subgen. Euthyceras</taxon>
    </lineage>
</organism>
<dbReference type="GO" id="GO:0009975">
    <property type="term" value="F:cyclase activity"/>
    <property type="evidence" value="ECO:0007669"/>
    <property type="project" value="TreeGrafter"/>
</dbReference>
<dbReference type="Proteomes" id="UP000623129">
    <property type="component" value="Unassembled WGS sequence"/>
</dbReference>
<keyword evidence="2" id="KW-0472">Membrane</keyword>
<protein>
    <submittedName>
        <fullName evidence="3">Protein PLANT CADMIUM RESISTANCE 10</fullName>
    </submittedName>
</protein>
<evidence type="ECO:0000256" key="2">
    <source>
        <dbReference type="SAM" id="Phobius"/>
    </source>
</evidence>
<dbReference type="InterPro" id="IPR006461">
    <property type="entry name" value="PLAC_motif_containing"/>
</dbReference>
<sequence>MEIAVMLQQEKRMLKMALIKVIQLQHISATKMDSDKEKTAITPKTPQPSSPILATPTQLTRNSHHPICLPIGKACLLNQTQSDHKRLLDFLKAQPSKDWINSLRGKSTLFIKRISSFRGVKKSPGFELRVPFVRKINWKAVITECKNWCMHPMNMALLVWFFFVAAGVLLLLLLMTGALNGMITNSSQRKRWIEITNQILNALFTIICLYQHPKLCHHLVQVIRWRSTDASALRNVYCKNGGSAGPNERAHVAFVVTLFHITCFAQYVYCSLFWFFSLKTRPDWVVNLFMGIGLAMPIIAGLYMIYGPLGKKYTMPEPLHENDLECQVLESDQNLDLTRSPVWIGGLFNFWDDLTVACLSLFCTCCVFGWNMERLGFGNMYVHIFTFLLLCMAPFWVFNVSALMINDEALRYMVGITGILLSFLGLLYGGYWRTQMRKRFRLPGNPFCCGYVGLSDFIRWLFCSSCALAQEVRTGNFYEIEEGELCMKERKGEEKEGMKPVLAPLERERSTITVPVAPVLIQIGEHVMSEKS</sequence>
<dbReference type="PANTHER" id="PTHR31045:SF16">
    <property type="entry name" value="OS12G0109633 PROTEIN"/>
    <property type="match status" value="1"/>
</dbReference>
<evidence type="ECO:0000313" key="4">
    <source>
        <dbReference type="Proteomes" id="UP000623129"/>
    </source>
</evidence>